<proteinExistence type="predicted"/>
<protein>
    <recommendedName>
        <fullName evidence="2">MYM-type domain-containing protein</fullName>
    </recommendedName>
</protein>
<accession>A0A6C0HFC0</accession>
<dbReference type="EMBL" id="MN739947">
    <property type="protein sequence ID" value="QHT79292.1"/>
    <property type="molecule type" value="Genomic_DNA"/>
</dbReference>
<organism evidence="1">
    <name type="scientific">viral metagenome</name>
    <dbReference type="NCBI Taxonomy" id="1070528"/>
    <lineage>
        <taxon>unclassified sequences</taxon>
        <taxon>metagenomes</taxon>
        <taxon>organismal metagenomes</taxon>
    </lineage>
</organism>
<reference evidence="1" key="1">
    <citation type="journal article" date="2020" name="Nature">
        <title>Giant virus diversity and host interactions through global metagenomics.</title>
        <authorList>
            <person name="Schulz F."/>
            <person name="Roux S."/>
            <person name="Paez-Espino D."/>
            <person name="Jungbluth S."/>
            <person name="Walsh D.A."/>
            <person name="Denef V.J."/>
            <person name="McMahon K.D."/>
            <person name="Konstantinidis K.T."/>
            <person name="Eloe-Fadrosh E.A."/>
            <person name="Kyrpides N.C."/>
            <person name="Woyke T."/>
        </authorList>
    </citation>
    <scope>NUCLEOTIDE SEQUENCE</scope>
    <source>
        <strain evidence="1">GVMAG-M-3300023179-99</strain>
    </source>
</reference>
<name>A0A6C0HFC0_9ZZZZ</name>
<evidence type="ECO:0000313" key="1">
    <source>
        <dbReference type="EMBL" id="QHT79292.1"/>
    </source>
</evidence>
<evidence type="ECO:0008006" key="2">
    <source>
        <dbReference type="Google" id="ProtNLM"/>
    </source>
</evidence>
<dbReference type="AlphaFoldDB" id="A0A6C0HFC0"/>
<sequence length="241" mass="27902">MPPRKKVPEKIAETPVVFFLKISEKEEQVIPVGQTTSYSEILDNSVKQDTERFSATILRPLLEHIHDEKYSEHTACFWCCHQFTGFQFKIPVSYNTYKETYTCEGNFCSPECCLSHLYADNTVSDNNQWYRHSLLIKLYGFLYKDPISPAPPRELLRLFGGPLDIKQFREFLAGTNEIILSEMPPIRTVFPSMNIQGPLRDIKKYVSLANDVIDKASESLRLKRSKPLQQNVQTIDMCIKR</sequence>